<dbReference type="Proteomes" id="UP000526942">
    <property type="component" value="Unassembled WGS sequence"/>
</dbReference>
<dbReference type="GO" id="GO:0072686">
    <property type="term" value="C:mitotic spindle"/>
    <property type="evidence" value="ECO:0007669"/>
    <property type="project" value="TreeGrafter"/>
</dbReference>
<dbReference type="InterPro" id="IPR009829">
    <property type="entry name" value="SKA1"/>
</dbReference>
<dbReference type="EMBL" id="VXAM01001088">
    <property type="protein sequence ID" value="NXJ99164.1"/>
    <property type="molecule type" value="Genomic_DNA"/>
</dbReference>
<feature type="region of interest" description="Disordered" evidence="1">
    <location>
        <begin position="60"/>
        <end position="134"/>
    </location>
</feature>
<dbReference type="Gene3D" id="6.10.250.1370">
    <property type="match status" value="1"/>
</dbReference>
<dbReference type="GO" id="GO:0007059">
    <property type="term" value="P:chromosome segregation"/>
    <property type="evidence" value="ECO:0007669"/>
    <property type="project" value="InterPro"/>
</dbReference>
<dbReference type="GO" id="GO:0000278">
    <property type="term" value="P:mitotic cell cycle"/>
    <property type="evidence" value="ECO:0007669"/>
    <property type="project" value="TreeGrafter"/>
</dbReference>
<evidence type="ECO:0000256" key="1">
    <source>
        <dbReference type="SAM" id="MobiDB-lite"/>
    </source>
</evidence>
<comment type="caution">
    <text evidence="2">The sequence shown here is derived from an EMBL/GenBank/DDBJ whole genome shotgun (WGS) entry which is preliminary data.</text>
</comment>
<accession>A0A7L0FWC1</accession>
<sequence>MKISAIKKTLQLRNIGREPSLRSMLCNIGNEMYLLHNLLNKMEEEVQQQEKLKNLLKELQKSAERDQDEARHLSENIPAHLPKPTQCYTTKLTEKPEEEPKGVESEHAKKATKKPRPIKNVPLVTREEFESVPA</sequence>
<dbReference type="PANTHER" id="PTHR28573">
    <property type="entry name" value="SPINDLE AND KINETOCHORE-ASSOCIATED PROTEIN 1"/>
    <property type="match status" value="1"/>
</dbReference>
<feature type="non-terminal residue" evidence="2">
    <location>
        <position position="1"/>
    </location>
</feature>
<feature type="compositionally biased region" description="Basic and acidic residues" evidence="1">
    <location>
        <begin position="125"/>
        <end position="134"/>
    </location>
</feature>
<feature type="compositionally biased region" description="Basic and acidic residues" evidence="1">
    <location>
        <begin position="92"/>
        <end position="109"/>
    </location>
</feature>
<protein>
    <submittedName>
        <fullName evidence="2">SKA1 protein</fullName>
    </submittedName>
</protein>
<keyword evidence="3" id="KW-1185">Reference proteome</keyword>
<reference evidence="2 3" key="1">
    <citation type="submission" date="2019-09" db="EMBL/GenBank/DDBJ databases">
        <title>Bird 10,000 Genomes (B10K) Project - Family phase.</title>
        <authorList>
            <person name="Zhang G."/>
        </authorList>
    </citation>
    <scope>NUCLEOTIDE SEQUENCE [LARGE SCALE GENOMIC DNA]</scope>
    <source>
        <strain evidence="2">B10K-DU-011-20</strain>
        <tissue evidence="2">Muscle</tissue>
    </source>
</reference>
<dbReference type="GO" id="GO:0051301">
    <property type="term" value="P:cell division"/>
    <property type="evidence" value="ECO:0007669"/>
    <property type="project" value="InterPro"/>
</dbReference>
<proteinExistence type="predicted"/>
<dbReference type="OrthoDB" id="5962at2759"/>
<evidence type="ECO:0000313" key="3">
    <source>
        <dbReference type="Proteomes" id="UP000526942"/>
    </source>
</evidence>
<evidence type="ECO:0000313" key="2">
    <source>
        <dbReference type="EMBL" id="NXJ99164.1"/>
    </source>
</evidence>
<name>A0A7L0FWC1_CORCN</name>
<dbReference type="GO" id="GO:0005876">
    <property type="term" value="C:spindle microtubule"/>
    <property type="evidence" value="ECO:0007669"/>
    <property type="project" value="TreeGrafter"/>
</dbReference>
<dbReference type="GO" id="GO:0031110">
    <property type="term" value="P:regulation of microtubule polymerization or depolymerization"/>
    <property type="evidence" value="ECO:0007669"/>
    <property type="project" value="TreeGrafter"/>
</dbReference>
<dbReference type="AlphaFoldDB" id="A0A7L0FWC1"/>
<feature type="non-terminal residue" evidence="2">
    <location>
        <position position="134"/>
    </location>
</feature>
<gene>
    <name evidence="2" type="primary">Ska1</name>
    <name evidence="2" type="ORF">CORCON_R15794</name>
</gene>
<organism evidence="2 3">
    <name type="scientific">Corythaixoides concolor</name>
    <name type="common">Grey go-away-bird</name>
    <dbReference type="NCBI Taxonomy" id="103956"/>
    <lineage>
        <taxon>Eukaryota</taxon>
        <taxon>Metazoa</taxon>
        <taxon>Chordata</taxon>
        <taxon>Craniata</taxon>
        <taxon>Vertebrata</taxon>
        <taxon>Euteleostomi</taxon>
        <taxon>Archelosauria</taxon>
        <taxon>Archosauria</taxon>
        <taxon>Dinosauria</taxon>
        <taxon>Saurischia</taxon>
        <taxon>Theropoda</taxon>
        <taxon>Coelurosauria</taxon>
        <taxon>Aves</taxon>
        <taxon>Neognathae</taxon>
        <taxon>Neoaves</taxon>
        <taxon>Otidimorphae</taxon>
        <taxon>Musophagiformes</taxon>
        <taxon>Musophagidae</taxon>
        <taxon>Corythaixoides</taxon>
    </lineage>
</organism>
<dbReference type="GO" id="GO:0008017">
    <property type="term" value="F:microtubule binding"/>
    <property type="evidence" value="ECO:0007669"/>
    <property type="project" value="InterPro"/>
</dbReference>
<dbReference type="Pfam" id="PF07160">
    <property type="entry name" value="SKA1"/>
    <property type="match status" value="1"/>
</dbReference>
<dbReference type="GO" id="GO:0000940">
    <property type="term" value="C:outer kinetochore"/>
    <property type="evidence" value="ECO:0007669"/>
    <property type="project" value="TreeGrafter"/>
</dbReference>
<dbReference type="PANTHER" id="PTHR28573:SF1">
    <property type="entry name" value="SPINDLE AND KINETOCHORE-ASSOCIATED PROTEIN 1"/>
    <property type="match status" value="1"/>
</dbReference>
<feature type="compositionally biased region" description="Basic and acidic residues" evidence="1">
    <location>
        <begin position="60"/>
        <end position="74"/>
    </location>
</feature>